<sequence length="85" mass="9291">MHKTFGQTVARQPQGNHNRGSQMSVAEIRSALESRGEASGFNSALMEATITTWPFVLLSERGLGDIVRFSSAEDAKLAKQLNRLS</sequence>
<name>A0AAV2K598_KNICA</name>
<evidence type="ECO:0000313" key="2">
    <source>
        <dbReference type="EMBL" id="CAL1584226.1"/>
    </source>
</evidence>
<evidence type="ECO:0000256" key="1">
    <source>
        <dbReference type="SAM" id="MobiDB-lite"/>
    </source>
</evidence>
<proteinExistence type="predicted"/>
<gene>
    <name evidence="2" type="ORF">KC01_LOCUS14595</name>
</gene>
<accession>A0AAV2K598</accession>
<feature type="compositionally biased region" description="Polar residues" evidence="1">
    <location>
        <begin position="1"/>
        <end position="24"/>
    </location>
</feature>
<reference evidence="2 3" key="1">
    <citation type="submission" date="2024-04" db="EMBL/GenBank/DDBJ databases">
        <authorList>
            <person name="Waldvogel A.-M."/>
            <person name="Schoenle A."/>
        </authorList>
    </citation>
    <scope>NUCLEOTIDE SEQUENCE [LARGE SCALE GENOMIC DNA]</scope>
</reference>
<evidence type="ECO:0000313" key="3">
    <source>
        <dbReference type="Proteomes" id="UP001497482"/>
    </source>
</evidence>
<organism evidence="2 3">
    <name type="scientific">Knipowitschia caucasica</name>
    <name type="common">Caucasian dwarf goby</name>
    <name type="synonym">Pomatoschistus caucasicus</name>
    <dbReference type="NCBI Taxonomy" id="637954"/>
    <lineage>
        <taxon>Eukaryota</taxon>
        <taxon>Metazoa</taxon>
        <taxon>Chordata</taxon>
        <taxon>Craniata</taxon>
        <taxon>Vertebrata</taxon>
        <taxon>Euteleostomi</taxon>
        <taxon>Actinopterygii</taxon>
        <taxon>Neopterygii</taxon>
        <taxon>Teleostei</taxon>
        <taxon>Neoteleostei</taxon>
        <taxon>Acanthomorphata</taxon>
        <taxon>Gobiaria</taxon>
        <taxon>Gobiiformes</taxon>
        <taxon>Gobioidei</taxon>
        <taxon>Gobiidae</taxon>
        <taxon>Gobiinae</taxon>
        <taxon>Knipowitschia</taxon>
    </lineage>
</organism>
<dbReference type="Proteomes" id="UP001497482">
    <property type="component" value="Chromosome 16"/>
</dbReference>
<protein>
    <submittedName>
        <fullName evidence="2">Uncharacterized protein</fullName>
    </submittedName>
</protein>
<feature type="region of interest" description="Disordered" evidence="1">
    <location>
        <begin position="1"/>
        <end position="25"/>
    </location>
</feature>
<dbReference type="AlphaFoldDB" id="A0AAV2K598"/>
<keyword evidence="3" id="KW-1185">Reference proteome</keyword>
<dbReference type="EMBL" id="OZ035838">
    <property type="protein sequence ID" value="CAL1584226.1"/>
    <property type="molecule type" value="Genomic_DNA"/>
</dbReference>